<reference evidence="2" key="1">
    <citation type="submission" date="2011-08" db="EMBL/GenBank/DDBJ databases">
        <authorList>
            <person name="Rombauts S."/>
        </authorList>
    </citation>
    <scope>NUCLEOTIDE SEQUENCE</scope>
    <source>
        <strain evidence="2">London</strain>
    </source>
</reference>
<dbReference type="EnsemblMetazoa" id="tetur05g03110.1">
    <property type="protein sequence ID" value="tetur05g03110.1"/>
    <property type="gene ID" value="tetur05g03110"/>
</dbReference>
<evidence type="ECO:0000313" key="1">
    <source>
        <dbReference type="EnsemblMetazoa" id="tetur05g03110.1"/>
    </source>
</evidence>
<sequence>MLLLKQLHKNNFHLLPWKARTKTFPVNPANPNPCRLVKLLCERLKLMVKTTPGNND</sequence>
<dbReference type="HOGENOM" id="CLU_3016810_0_0_1"/>
<reference evidence="1" key="2">
    <citation type="submission" date="2015-06" db="UniProtKB">
        <authorList>
            <consortium name="EnsemblMetazoa"/>
        </authorList>
    </citation>
    <scope>IDENTIFICATION</scope>
</reference>
<organism evidence="1 2">
    <name type="scientific">Tetranychus urticae</name>
    <name type="common">Two-spotted spider mite</name>
    <dbReference type="NCBI Taxonomy" id="32264"/>
    <lineage>
        <taxon>Eukaryota</taxon>
        <taxon>Metazoa</taxon>
        <taxon>Ecdysozoa</taxon>
        <taxon>Arthropoda</taxon>
        <taxon>Chelicerata</taxon>
        <taxon>Arachnida</taxon>
        <taxon>Acari</taxon>
        <taxon>Acariformes</taxon>
        <taxon>Trombidiformes</taxon>
        <taxon>Prostigmata</taxon>
        <taxon>Eleutherengona</taxon>
        <taxon>Raphignathae</taxon>
        <taxon>Tetranychoidea</taxon>
        <taxon>Tetranychidae</taxon>
        <taxon>Tetranychus</taxon>
    </lineage>
</organism>
<dbReference type="EMBL" id="CAEY01001579">
    <property type="status" value="NOT_ANNOTATED_CDS"/>
    <property type="molecule type" value="Genomic_DNA"/>
</dbReference>
<name>T1K4M2_TETUR</name>
<keyword evidence="2" id="KW-1185">Reference proteome</keyword>
<evidence type="ECO:0000313" key="2">
    <source>
        <dbReference type="Proteomes" id="UP000015104"/>
    </source>
</evidence>
<proteinExistence type="predicted"/>
<protein>
    <submittedName>
        <fullName evidence="1">Uncharacterized protein</fullName>
    </submittedName>
</protein>
<dbReference type="Proteomes" id="UP000015104">
    <property type="component" value="Unassembled WGS sequence"/>
</dbReference>
<dbReference type="AlphaFoldDB" id="T1K4M2"/>
<accession>T1K4M2</accession>